<name>A0A0F9Q3H0_9ZZZZ</name>
<dbReference type="NCBIfam" id="TIGR01543">
    <property type="entry name" value="proheadase_HK97"/>
    <property type="match status" value="1"/>
</dbReference>
<dbReference type="AlphaFoldDB" id="A0A0F9Q3H0"/>
<sequence length="198" mass="22257">MEKKEFLFDIKKLSDDGELSGYAAVFGIVDLGGDIIERGAFKQTIKEHDGVFPMTWYHDVRDPIGAVKVREDEHGLFIKGRLNLAVQSAKEKHALMKQGVIKALSFGFDTVKHEWDEIGKQTIRHLKEVKLYEVAPVLFPMQLQAQITDVKSFEDGSVGATFNTSGPYAAIIKTLSEMNAALKKDEKSDKKEPLRLVY</sequence>
<dbReference type="InterPro" id="IPR054613">
    <property type="entry name" value="Peptidase_S78_dom"/>
</dbReference>
<proteinExistence type="predicted"/>
<reference evidence="5" key="1">
    <citation type="journal article" date="2015" name="Nature">
        <title>Complex archaea that bridge the gap between prokaryotes and eukaryotes.</title>
        <authorList>
            <person name="Spang A."/>
            <person name="Saw J.H."/>
            <person name="Jorgensen S.L."/>
            <person name="Zaremba-Niedzwiedzka K."/>
            <person name="Martijn J."/>
            <person name="Lind A.E."/>
            <person name="van Eijk R."/>
            <person name="Schleper C."/>
            <person name="Guy L."/>
            <person name="Ettema T.J."/>
        </authorList>
    </citation>
    <scope>NUCLEOTIDE SEQUENCE</scope>
</reference>
<dbReference type="GO" id="GO:0006508">
    <property type="term" value="P:proteolysis"/>
    <property type="evidence" value="ECO:0007669"/>
    <property type="project" value="UniProtKB-KW"/>
</dbReference>
<keyword evidence="1" id="KW-1188">Viral release from host cell</keyword>
<keyword evidence="2" id="KW-0645">Protease</keyword>
<dbReference type="GO" id="GO:0008233">
    <property type="term" value="F:peptidase activity"/>
    <property type="evidence" value="ECO:0007669"/>
    <property type="project" value="UniProtKB-KW"/>
</dbReference>
<evidence type="ECO:0000256" key="1">
    <source>
        <dbReference type="ARBA" id="ARBA00022612"/>
    </source>
</evidence>
<evidence type="ECO:0000256" key="3">
    <source>
        <dbReference type="ARBA" id="ARBA00022801"/>
    </source>
</evidence>
<protein>
    <recommendedName>
        <fullName evidence="4">Prohead serine protease domain-containing protein</fullName>
    </recommendedName>
</protein>
<comment type="caution">
    <text evidence="5">The sequence shown here is derived from an EMBL/GenBank/DDBJ whole genome shotgun (WGS) entry which is preliminary data.</text>
</comment>
<dbReference type="SUPFAM" id="SSF50789">
    <property type="entry name" value="Herpes virus serine proteinase, assemblin"/>
    <property type="match status" value="1"/>
</dbReference>
<keyword evidence="3" id="KW-0378">Hydrolase</keyword>
<dbReference type="EMBL" id="LAZR01005440">
    <property type="protein sequence ID" value="KKM99937.1"/>
    <property type="molecule type" value="Genomic_DNA"/>
</dbReference>
<gene>
    <name evidence="5" type="ORF">LCGC14_1142930</name>
</gene>
<accession>A0A0F9Q3H0</accession>
<organism evidence="5">
    <name type="scientific">marine sediment metagenome</name>
    <dbReference type="NCBI Taxonomy" id="412755"/>
    <lineage>
        <taxon>unclassified sequences</taxon>
        <taxon>metagenomes</taxon>
        <taxon>ecological metagenomes</taxon>
    </lineage>
</organism>
<feature type="domain" description="Prohead serine protease" evidence="4">
    <location>
        <begin position="11"/>
        <end position="149"/>
    </location>
</feature>
<evidence type="ECO:0000259" key="4">
    <source>
        <dbReference type="Pfam" id="PF04586"/>
    </source>
</evidence>
<evidence type="ECO:0000256" key="2">
    <source>
        <dbReference type="ARBA" id="ARBA00022670"/>
    </source>
</evidence>
<evidence type="ECO:0000313" key="5">
    <source>
        <dbReference type="EMBL" id="KKM99937.1"/>
    </source>
</evidence>
<dbReference type="Pfam" id="PF04586">
    <property type="entry name" value="Peptidase_S78"/>
    <property type="match status" value="1"/>
</dbReference>
<dbReference type="InterPro" id="IPR006433">
    <property type="entry name" value="Prohead_protease"/>
</dbReference>